<dbReference type="PANTHER" id="PTHR33048:SF47">
    <property type="entry name" value="INTEGRAL MEMBRANE PROTEIN-RELATED"/>
    <property type="match status" value="1"/>
</dbReference>
<proteinExistence type="inferred from homology"/>
<feature type="domain" description="Rhodopsin" evidence="7">
    <location>
        <begin position="3"/>
        <end position="242"/>
    </location>
</feature>
<dbReference type="GO" id="GO:0016020">
    <property type="term" value="C:membrane"/>
    <property type="evidence" value="ECO:0007669"/>
    <property type="project" value="UniProtKB-SubCell"/>
</dbReference>
<sequence length="340" mass="37623">MRACGWDDFFLVLVVISLSVGTIGICIATDNGLGQHLLYLAPKEIADYMRIFYVCNGTLPISTCTIKIAILLQYLRIFERGTKTRTFTIVVLVITTLWGIAYTFLAWVPCIPVAAYWDWTIPSQARWGFGSQTAERLIWTYAIHGTTNMVLDFTIYAIPLPLYLNNKANEKSRKSVLCLFLLGTVVLMLTTWRFVEILKSRAGTYPTLDITWYTPLPMTLAILEIDVAAICASLPVFWPVLQISMGAIFVTREVEITTETVDTHAEDDKCLEMAAPHALCQQTSATRLDSTAGLFDPETHGANALAQTTPDPSPEKGAAIIFGAYMKGKTTCDVEALRAG</sequence>
<dbReference type="GeneID" id="24415130"/>
<evidence type="ECO:0000256" key="3">
    <source>
        <dbReference type="ARBA" id="ARBA00022989"/>
    </source>
</evidence>
<feature type="transmembrane region" description="Helical" evidence="6">
    <location>
        <begin position="87"/>
        <end position="117"/>
    </location>
</feature>
<evidence type="ECO:0000256" key="5">
    <source>
        <dbReference type="ARBA" id="ARBA00038359"/>
    </source>
</evidence>
<keyword evidence="2 6" id="KW-0812">Transmembrane</keyword>
<feature type="transmembrane region" description="Helical" evidence="6">
    <location>
        <begin position="215"/>
        <end position="238"/>
    </location>
</feature>
<evidence type="ECO:0000313" key="9">
    <source>
        <dbReference type="Proteomes" id="UP000008782"/>
    </source>
</evidence>
<organism evidence="9">
    <name type="scientific">Colletotrichum graminicola (strain M1.001 / M2 / FGSC 10212)</name>
    <name type="common">Maize anthracnose fungus</name>
    <name type="synonym">Glomerella graminicola</name>
    <dbReference type="NCBI Taxonomy" id="645133"/>
    <lineage>
        <taxon>Eukaryota</taxon>
        <taxon>Fungi</taxon>
        <taxon>Dikarya</taxon>
        <taxon>Ascomycota</taxon>
        <taxon>Pezizomycotina</taxon>
        <taxon>Sordariomycetes</taxon>
        <taxon>Hypocreomycetidae</taxon>
        <taxon>Glomerellales</taxon>
        <taxon>Glomerellaceae</taxon>
        <taxon>Colletotrichum</taxon>
        <taxon>Colletotrichum graminicola species complex</taxon>
    </lineage>
</organism>
<keyword evidence="3 6" id="KW-1133">Transmembrane helix</keyword>
<comment type="similarity">
    <text evidence="5">Belongs to the SAT4 family.</text>
</comment>
<dbReference type="Pfam" id="PF20684">
    <property type="entry name" value="Fung_rhodopsin"/>
    <property type="match status" value="1"/>
</dbReference>
<dbReference type="HOGENOM" id="CLU_028200_9_1_1"/>
<dbReference type="EMBL" id="GG697382">
    <property type="protein sequence ID" value="EFQ34621.1"/>
    <property type="molecule type" value="Genomic_DNA"/>
</dbReference>
<evidence type="ECO:0000256" key="1">
    <source>
        <dbReference type="ARBA" id="ARBA00004141"/>
    </source>
</evidence>
<dbReference type="OrthoDB" id="61113at2759"/>
<evidence type="ECO:0000256" key="6">
    <source>
        <dbReference type="SAM" id="Phobius"/>
    </source>
</evidence>
<evidence type="ECO:0000259" key="7">
    <source>
        <dbReference type="Pfam" id="PF20684"/>
    </source>
</evidence>
<comment type="subcellular location">
    <subcellularLocation>
        <location evidence="1">Membrane</location>
        <topology evidence="1">Multi-pass membrane protein</topology>
    </subcellularLocation>
</comment>
<accession>E3QUT3</accession>
<name>E3QUT3_COLGM</name>
<dbReference type="AlphaFoldDB" id="E3QUT3"/>
<reference evidence="9" key="1">
    <citation type="journal article" date="2012" name="Nat. Genet.">
        <title>Lifestyle transitions in plant pathogenic Colletotrichum fungi deciphered by genome and transcriptome analyses.</title>
        <authorList>
            <person name="O'Connell R.J."/>
            <person name="Thon M.R."/>
            <person name="Hacquard S."/>
            <person name="Amyotte S.G."/>
            <person name="Kleemann J."/>
            <person name="Torres M.F."/>
            <person name="Damm U."/>
            <person name="Buiate E.A."/>
            <person name="Epstein L."/>
            <person name="Alkan N."/>
            <person name="Altmueller J."/>
            <person name="Alvarado-Balderrama L."/>
            <person name="Bauser C.A."/>
            <person name="Becker C."/>
            <person name="Birren B.W."/>
            <person name="Chen Z."/>
            <person name="Choi J."/>
            <person name="Crouch J.A."/>
            <person name="Duvick J.P."/>
            <person name="Farman M.A."/>
            <person name="Gan P."/>
            <person name="Heiman D."/>
            <person name="Henrissat B."/>
            <person name="Howard R.J."/>
            <person name="Kabbage M."/>
            <person name="Koch C."/>
            <person name="Kracher B."/>
            <person name="Kubo Y."/>
            <person name="Law A.D."/>
            <person name="Lebrun M.-H."/>
            <person name="Lee Y.-H."/>
            <person name="Miyara I."/>
            <person name="Moore N."/>
            <person name="Neumann U."/>
            <person name="Nordstroem K."/>
            <person name="Panaccione D.G."/>
            <person name="Panstruga R."/>
            <person name="Place M."/>
            <person name="Proctor R.H."/>
            <person name="Prusky D."/>
            <person name="Rech G."/>
            <person name="Reinhardt R."/>
            <person name="Rollins J.A."/>
            <person name="Rounsley S."/>
            <person name="Schardl C.L."/>
            <person name="Schwartz D.C."/>
            <person name="Shenoy N."/>
            <person name="Shirasu K."/>
            <person name="Sikhakolli U.R."/>
            <person name="Stueber K."/>
            <person name="Sukno S.A."/>
            <person name="Sweigard J.A."/>
            <person name="Takano Y."/>
            <person name="Takahara H."/>
            <person name="Trail F."/>
            <person name="van der Does H.C."/>
            <person name="Voll L.M."/>
            <person name="Will I."/>
            <person name="Young S."/>
            <person name="Zeng Q."/>
            <person name="Zhang J."/>
            <person name="Zhou S."/>
            <person name="Dickman M.B."/>
            <person name="Schulze-Lefert P."/>
            <person name="Ver Loren van Themaat E."/>
            <person name="Ma L.-J."/>
            <person name="Vaillancourt L.J."/>
        </authorList>
    </citation>
    <scope>NUCLEOTIDE SEQUENCE [LARGE SCALE GENOMIC DNA]</scope>
    <source>
        <strain evidence="9">M1.001 / M2 / FGSC 10212</strain>
    </source>
</reference>
<keyword evidence="9" id="KW-1185">Reference proteome</keyword>
<evidence type="ECO:0000256" key="2">
    <source>
        <dbReference type="ARBA" id="ARBA00022692"/>
    </source>
</evidence>
<feature type="transmembrane region" description="Helical" evidence="6">
    <location>
        <begin position="51"/>
        <end position="75"/>
    </location>
</feature>
<evidence type="ECO:0000313" key="8">
    <source>
        <dbReference type="EMBL" id="EFQ34621.1"/>
    </source>
</evidence>
<feature type="transmembrane region" description="Helical" evidence="6">
    <location>
        <begin position="137"/>
        <end position="164"/>
    </location>
</feature>
<dbReference type="eggNOG" id="ENOG502SNIC">
    <property type="taxonomic scope" value="Eukaryota"/>
</dbReference>
<feature type="transmembrane region" description="Helical" evidence="6">
    <location>
        <begin position="176"/>
        <end position="195"/>
    </location>
</feature>
<protein>
    <recommendedName>
        <fullName evidence="7">Rhodopsin domain-containing protein</fullName>
    </recommendedName>
</protein>
<feature type="transmembrane region" description="Helical" evidence="6">
    <location>
        <begin position="9"/>
        <end position="31"/>
    </location>
</feature>
<evidence type="ECO:0000256" key="4">
    <source>
        <dbReference type="ARBA" id="ARBA00023136"/>
    </source>
</evidence>
<dbReference type="InterPro" id="IPR049326">
    <property type="entry name" value="Rhodopsin_dom_fungi"/>
</dbReference>
<dbReference type="VEuPathDB" id="FungiDB:GLRG_09765"/>
<gene>
    <name evidence="8" type="ORF">GLRG_09765</name>
</gene>
<dbReference type="PANTHER" id="PTHR33048">
    <property type="entry name" value="PTH11-LIKE INTEGRAL MEMBRANE PROTEIN (AFU_ORTHOLOGUE AFUA_5G11245)"/>
    <property type="match status" value="1"/>
</dbReference>
<dbReference type="InterPro" id="IPR052337">
    <property type="entry name" value="SAT4-like"/>
</dbReference>
<dbReference type="RefSeq" id="XP_008098641.1">
    <property type="nucleotide sequence ID" value="XM_008100450.1"/>
</dbReference>
<dbReference type="Proteomes" id="UP000008782">
    <property type="component" value="Unassembled WGS sequence"/>
</dbReference>
<keyword evidence="4 6" id="KW-0472">Membrane</keyword>